<gene>
    <name evidence="1" type="primary">tssF</name>
    <name evidence="1" type="ORF">P8609_10915</name>
</gene>
<dbReference type="PANTHER" id="PTHR35565:SF1">
    <property type="entry name" value="TYPE VI SECRETION SYSTEM CONTRACTILE SHEATH LARGE SUBUNIT"/>
    <property type="match status" value="1"/>
</dbReference>
<keyword evidence="2" id="KW-1185">Reference proteome</keyword>
<dbReference type="PIRSF" id="PIRSF028304">
    <property type="entry name" value="UCP028304"/>
    <property type="match status" value="1"/>
</dbReference>
<accession>A0ABU1CE51</accession>
<dbReference type="InterPro" id="IPR010272">
    <property type="entry name" value="T6SS_TssF"/>
</dbReference>
<organism evidence="1 2">
    <name type="scientific">Lysobacter arvi</name>
    <dbReference type="NCBI Taxonomy" id="3038776"/>
    <lineage>
        <taxon>Bacteria</taxon>
        <taxon>Pseudomonadati</taxon>
        <taxon>Pseudomonadota</taxon>
        <taxon>Gammaproteobacteria</taxon>
        <taxon>Lysobacterales</taxon>
        <taxon>Lysobacteraceae</taxon>
        <taxon>Lysobacter</taxon>
    </lineage>
</organism>
<dbReference type="RefSeq" id="WP_309262628.1">
    <property type="nucleotide sequence ID" value="NZ_JARUHG010000003.1"/>
</dbReference>
<dbReference type="InterPro" id="IPR010269">
    <property type="entry name" value="T6SS_TssC-like"/>
</dbReference>
<comment type="caution">
    <text evidence="1">The sequence shown here is derived from an EMBL/GenBank/DDBJ whole genome shotgun (WGS) entry which is preliminary data.</text>
</comment>
<proteinExistence type="predicted"/>
<dbReference type="PANTHER" id="PTHR35565">
    <property type="entry name" value="CYTOPLASMIC PROTEIN-RELATED"/>
    <property type="match status" value="1"/>
</dbReference>
<dbReference type="Proteomes" id="UP001233535">
    <property type="component" value="Unassembled WGS sequence"/>
</dbReference>
<evidence type="ECO:0000313" key="1">
    <source>
        <dbReference type="EMBL" id="MDR0183473.1"/>
    </source>
</evidence>
<dbReference type="EMBL" id="JARUHG010000003">
    <property type="protein sequence ID" value="MDR0183473.1"/>
    <property type="molecule type" value="Genomic_DNA"/>
</dbReference>
<dbReference type="NCBIfam" id="TIGR03359">
    <property type="entry name" value="VI_chp_6"/>
    <property type="match status" value="1"/>
</dbReference>
<protein>
    <submittedName>
        <fullName evidence="1">Type VI secretion system baseplate subunit TssF</fullName>
    </submittedName>
</protein>
<sequence length="584" mass="66538">MSLRERFREELNFLRLQGREFARHNPQLARFLGEQANDPDVERLLEGFAFLTARLRLKLEDDFEELTHSLLQLLWPNYLRPLPSVAIMRFDPIDRGITERKSLPAGLELRSRPIDGHVCRFRTCHNLDVYPLAIASVSDEHTRERSAVRVDLRAISGRRLSETGCDSLDVHLSGSDFTAQTLYLWLSRYLEEIRVIAGDQVRRLDPASIEFPGFEPEEALLPYPKNVFDGYRILQEFFLFPQRYHFVRLTGLSQTWSDLAATDVRLEFVFNRPMPANIRLTDADLALYCVPAVNLFAHDAEPIRLDGHCEDYPLVPTGGRDGTFEIFSVDRVFGAHGDGRNAQGEYACFESFGHEIEHARHRRSLYYRLRVQTQPGDERLRHRIGFVRGDEAKYVGCSETISAELTCSDGDLPALLAPGELCVPTQGVASFVTFANLRAPTPSCRPVMDGSLHWTLLSNLSLNYLSLLNAEPLRAVLRAYDFAALHDLQRERSTRRRLDAIGEVRTVPVDRLIRGLPVRGLRTTLALDVEGFLSEGELYLFGAVLARFFALYASINSFHQLEVLNMSNQETYAWPLFPGRQPMI</sequence>
<reference evidence="1 2" key="1">
    <citation type="submission" date="2023-04" db="EMBL/GenBank/DDBJ databases">
        <title>Lysobacter sp. strain UC isolated from soil sample.</title>
        <authorList>
            <person name="Choksket S."/>
            <person name="Harshvardhan F."/>
            <person name="Rana R."/>
            <person name="Patil P.B."/>
            <person name="Korpole S."/>
        </authorList>
    </citation>
    <scope>NUCLEOTIDE SEQUENCE [LARGE SCALE GENOMIC DNA]</scope>
    <source>
        <strain evidence="1 2">UC</strain>
    </source>
</reference>
<name>A0ABU1CE51_9GAMM</name>
<evidence type="ECO:0000313" key="2">
    <source>
        <dbReference type="Proteomes" id="UP001233535"/>
    </source>
</evidence>
<dbReference type="Pfam" id="PF05947">
    <property type="entry name" value="T6SS_TssF"/>
    <property type="match status" value="1"/>
</dbReference>